<feature type="transmembrane region" description="Helical" evidence="8">
    <location>
        <begin position="304"/>
        <end position="324"/>
    </location>
</feature>
<sequence>MDKITRLQIFSMYNLYIFTVTIAFLSGLYIQNSHYSTPVSIIIGGLVSIPFLYPAYRVTVIRPNETIIQYGSSIVGKVPHAFFILVIAVMNLLLAALNLRELEDFLIQVYLPGTPSWLIALMFGSCVAYCVRSGVTTIFRAALGIFVISILGFVGTPFMVTQAMRIEVLPALINQLDLKEVGTTVYDCVTIFGEFAFLFLIMPYIKTPKKVYRTVALTILSSTVIILSHIIPILMILGPQLAANLTYPDLDLVRSLRTGSFVETLDPILIILWLTSLFIKVSFMIFIAVYAISLLVKLPDHKPLALSFTAFSCILSMLIVRSQIELNYLLLEGLPPLLIFIEFVIPVIYWTANGIKSRKNKTKNA</sequence>
<evidence type="ECO:0000256" key="7">
    <source>
        <dbReference type="ARBA" id="ARBA00023136"/>
    </source>
</evidence>
<gene>
    <name evidence="9" type="ORF">GNP95_21070</name>
</gene>
<evidence type="ECO:0000256" key="8">
    <source>
        <dbReference type="SAM" id="Phobius"/>
    </source>
</evidence>
<reference evidence="9 10" key="1">
    <citation type="submission" date="2019-11" db="EMBL/GenBank/DDBJ databases">
        <title>Draft genome sequences of five Paenibacillus species of dairy origin.</title>
        <authorList>
            <person name="Olajide A.M."/>
            <person name="Chen S."/>
            <person name="Lapointe G."/>
        </authorList>
    </citation>
    <scope>NUCLEOTIDE SEQUENCE [LARGE SCALE GENOMIC DNA]</scope>
    <source>
        <strain evidence="9 10">12CR55</strain>
    </source>
</reference>
<name>A0A7X2Z4H3_9BACL</name>
<dbReference type="OrthoDB" id="2663238at2"/>
<feature type="transmembrane region" description="Helical" evidence="8">
    <location>
        <begin position="217"/>
        <end position="237"/>
    </location>
</feature>
<evidence type="ECO:0000256" key="5">
    <source>
        <dbReference type="ARBA" id="ARBA00022692"/>
    </source>
</evidence>
<comment type="caution">
    <text evidence="9">The sequence shown here is derived from an EMBL/GenBank/DDBJ whole genome shotgun (WGS) entry which is preliminary data.</text>
</comment>
<feature type="transmembrane region" description="Helical" evidence="8">
    <location>
        <begin position="184"/>
        <end position="205"/>
    </location>
</feature>
<dbReference type="GO" id="GO:0009847">
    <property type="term" value="P:spore germination"/>
    <property type="evidence" value="ECO:0007669"/>
    <property type="project" value="InterPro"/>
</dbReference>
<keyword evidence="4" id="KW-0309">Germination</keyword>
<feature type="transmembrane region" description="Helical" evidence="8">
    <location>
        <begin position="143"/>
        <end position="164"/>
    </location>
</feature>
<evidence type="ECO:0000256" key="2">
    <source>
        <dbReference type="ARBA" id="ARBA00007998"/>
    </source>
</evidence>
<evidence type="ECO:0000256" key="4">
    <source>
        <dbReference type="ARBA" id="ARBA00022544"/>
    </source>
</evidence>
<dbReference type="PANTHER" id="PTHR34975">
    <property type="entry name" value="SPORE GERMINATION PROTEIN A2"/>
    <property type="match status" value="1"/>
</dbReference>
<comment type="subcellular location">
    <subcellularLocation>
        <location evidence="1">Membrane</location>
        <topology evidence="1">Multi-pass membrane protein</topology>
    </subcellularLocation>
</comment>
<dbReference type="GO" id="GO:0016020">
    <property type="term" value="C:membrane"/>
    <property type="evidence" value="ECO:0007669"/>
    <property type="project" value="UniProtKB-SubCell"/>
</dbReference>
<proteinExistence type="inferred from homology"/>
<feature type="transmembrane region" description="Helical" evidence="8">
    <location>
        <begin position="36"/>
        <end position="56"/>
    </location>
</feature>
<dbReference type="InterPro" id="IPR004761">
    <property type="entry name" value="Spore_GerAB"/>
</dbReference>
<keyword evidence="3" id="KW-0813">Transport</keyword>
<dbReference type="PANTHER" id="PTHR34975:SF2">
    <property type="entry name" value="SPORE GERMINATION PROTEIN A2"/>
    <property type="match status" value="1"/>
</dbReference>
<accession>A0A7X2Z4H3</accession>
<dbReference type="Pfam" id="PF03845">
    <property type="entry name" value="Spore_permease"/>
    <property type="match status" value="1"/>
</dbReference>
<protein>
    <submittedName>
        <fullName evidence="9">Endospore germination permease</fullName>
    </submittedName>
</protein>
<feature type="transmembrane region" description="Helical" evidence="8">
    <location>
        <begin position="109"/>
        <end position="131"/>
    </location>
</feature>
<evidence type="ECO:0000256" key="3">
    <source>
        <dbReference type="ARBA" id="ARBA00022448"/>
    </source>
</evidence>
<keyword evidence="6 8" id="KW-1133">Transmembrane helix</keyword>
<keyword evidence="7 8" id="KW-0472">Membrane</keyword>
<evidence type="ECO:0000256" key="6">
    <source>
        <dbReference type="ARBA" id="ARBA00022989"/>
    </source>
</evidence>
<dbReference type="AlphaFoldDB" id="A0A7X2Z4H3"/>
<feature type="transmembrane region" description="Helical" evidence="8">
    <location>
        <begin position="268"/>
        <end position="292"/>
    </location>
</feature>
<feature type="transmembrane region" description="Helical" evidence="8">
    <location>
        <begin position="12"/>
        <end position="30"/>
    </location>
</feature>
<evidence type="ECO:0000313" key="9">
    <source>
        <dbReference type="EMBL" id="MUG47446.1"/>
    </source>
</evidence>
<dbReference type="EMBL" id="WNZW01000012">
    <property type="protein sequence ID" value="MUG47446.1"/>
    <property type="molecule type" value="Genomic_DNA"/>
</dbReference>
<feature type="transmembrane region" description="Helical" evidence="8">
    <location>
        <begin position="336"/>
        <end position="355"/>
    </location>
</feature>
<dbReference type="Proteomes" id="UP000447876">
    <property type="component" value="Unassembled WGS sequence"/>
</dbReference>
<comment type="similarity">
    <text evidence="2">Belongs to the amino acid-polyamine-organocation (APC) superfamily. Spore germination protein (SGP) (TC 2.A.3.9) family.</text>
</comment>
<dbReference type="NCBIfam" id="TIGR00912">
    <property type="entry name" value="2A0309"/>
    <property type="match status" value="1"/>
</dbReference>
<feature type="transmembrane region" description="Helical" evidence="8">
    <location>
        <begin position="77"/>
        <end position="97"/>
    </location>
</feature>
<evidence type="ECO:0000256" key="1">
    <source>
        <dbReference type="ARBA" id="ARBA00004141"/>
    </source>
</evidence>
<dbReference type="RefSeq" id="WP_155612816.1">
    <property type="nucleotide sequence ID" value="NZ_WNZW01000012.1"/>
</dbReference>
<keyword evidence="5 8" id="KW-0812">Transmembrane</keyword>
<evidence type="ECO:0000313" key="10">
    <source>
        <dbReference type="Proteomes" id="UP000447876"/>
    </source>
</evidence>
<organism evidence="9 10">
    <name type="scientific">Paenibacillus woosongensis</name>
    <dbReference type="NCBI Taxonomy" id="307580"/>
    <lineage>
        <taxon>Bacteria</taxon>
        <taxon>Bacillati</taxon>
        <taxon>Bacillota</taxon>
        <taxon>Bacilli</taxon>
        <taxon>Bacillales</taxon>
        <taxon>Paenibacillaceae</taxon>
        <taxon>Paenibacillus</taxon>
    </lineage>
</organism>